<dbReference type="Gene3D" id="1.10.238.10">
    <property type="entry name" value="EF-hand"/>
    <property type="match status" value="1"/>
</dbReference>
<dbReference type="SUPFAM" id="SSF47473">
    <property type="entry name" value="EF-hand"/>
    <property type="match status" value="1"/>
</dbReference>
<dbReference type="InterPro" id="IPR002048">
    <property type="entry name" value="EF_hand_dom"/>
</dbReference>
<evidence type="ECO:0000313" key="5">
    <source>
        <dbReference type="WBParaSite" id="ECPE_0000201201-mRNA-1"/>
    </source>
</evidence>
<organism evidence="5">
    <name type="scientific">Echinostoma caproni</name>
    <dbReference type="NCBI Taxonomy" id="27848"/>
    <lineage>
        <taxon>Eukaryota</taxon>
        <taxon>Metazoa</taxon>
        <taxon>Spiralia</taxon>
        <taxon>Lophotrochozoa</taxon>
        <taxon>Platyhelminthes</taxon>
        <taxon>Trematoda</taxon>
        <taxon>Digenea</taxon>
        <taxon>Plagiorchiida</taxon>
        <taxon>Echinostomata</taxon>
        <taxon>Echinostomatoidea</taxon>
        <taxon>Echinostomatidae</taxon>
        <taxon>Echinostoma</taxon>
    </lineage>
</organism>
<dbReference type="Proteomes" id="UP000272942">
    <property type="component" value="Unassembled WGS sequence"/>
</dbReference>
<name>A0A183A4X7_9TREM</name>
<dbReference type="WBParaSite" id="ECPE_0000201201-mRNA-1">
    <property type="protein sequence ID" value="ECPE_0000201201-mRNA-1"/>
    <property type="gene ID" value="ECPE_0000201201"/>
</dbReference>
<dbReference type="EMBL" id="UZAN01039377">
    <property type="protein sequence ID" value="VDP65154.1"/>
    <property type="molecule type" value="Genomic_DNA"/>
</dbReference>
<dbReference type="PROSITE" id="PS50222">
    <property type="entry name" value="EF_HAND_2"/>
    <property type="match status" value="1"/>
</dbReference>
<dbReference type="InterPro" id="IPR018247">
    <property type="entry name" value="EF_Hand_1_Ca_BS"/>
</dbReference>
<keyword evidence="4" id="KW-1185">Reference proteome</keyword>
<evidence type="ECO:0000313" key="4">
    <source>
        <dbReference type="Proteomes" id="UP000272942"/>
    </source>
</evidence>
<dbReference type="SMART" id="SM00054">
    <property type="entry name" value="EFh"/>
    <property type="match status" value="2"/>
</dbReference>
<dbReference type="OrthoDB" id="293868at2759"/>
<reference evidence="3 4" key="2">
    <citation type="submission" date="2018-11" db="EMBL/GenBank/DDBJ databases">
        <authorList>
            <consortium name="Pathogen Informatics"/>
        </authorList>
    </citation>
    <scope>NUCLEOTIDE SEQUENCE [LARGE SCALE GENOMIC DNA]</scope>
    <source>
        <strain evidence="3 4">Egypt</strain>
    </source>
</reference>
<keyword evidence="1" id="KW-0106">Calcium</keyword>
<evidence type="ECO:0000256" key="1">
    <source>
        <dbReference type="ARBA" id="ARBA00022837"/>
    </source>
</evidence>
<gene>
    <name evidence="3" type="ORF">ECPE_LOCUS2012</name>
</gene>
<proteinExistence type="predicted"/>
<dbReference type="GO" id="GO:0005509">
    <property type="term" value="F:calcium ion binding"/>
    <property type="evidence" value="ECO:0007669"/>
    <property type="project" value="InterPro"/>
</dbReference>
<protein>
    <submittedName>
        <fullName evidence="5">EF-hand domain-containing protein</fullName>
    </submittedName>
</protein>
<feature type="domain" description="EF-hand" evidence="2">
    <location>
        <begin position="5"/>
        <end position="40"/>
    </location>
</feature>
<sequence>MFNSAFTQEVQATFKELDTDGNGTVTAKELKAKLEQMCGRPLQMTTVELFMKQYDIDGDKMWSEAELAEFLRKNKE</sequence>
<dbReference type="CDD" id="cd00051">
    <property type="entry name" value="EFh"/>
    <property type="match status" value="1"/>
</dbReference>
<dbReference type="AlphaFoldDB" id="A0A183A4X7"/>
<reference evidence="5" key="1">
    <citation type="submission" date="2016-06" db="UniProtKB">
        <authorList>
            <consortium name="WormBaseParasite"/>
        </authorList>
    </citation>
    <scope>IDENTIFICATION</scope>
</reference>
<evidence type="ECO:0000259" key="2">
    <source>
        <dbReference type="PROSITE" id="PS50222"/>
    </source>
</evidence>
<accession>A0A183A4X7</accession>
<evidence type="ECO:0000313" key="3">
    <source>
        <dbReference type="EMBL" id="VDP65154.1"/>
    </source>
</evidence>
<dbReference type="InterPro" id="IPR011992">
    <property type="entry name" value="EF-hand-dom_pair"/>
</dbReference>
<dbReference type="PROSITE" id="PS00018">
    <property type="entry name" value="EF_HAND_1"/>
    <property type="match status" value="1"/>
</dbReference>
<dbReference type="Pfam" id="PF13499">
    <property type="entry name" value="EF-hand_7"/>
    <property type="match status" value="1"/>
</dbReference>